<dbReference type="PANTHER" id="PTHR43918">
    <property type="entry name" value="ACETYLCHOLINESTERASE"/>
    <property type="match status" value="1"/>
</dbReference>
<evidence type="ECO:0000256" key="3">
    <source>
        <dbReference type="RuleBase" id="RU361235"/>
    </source>
</evidence>
<dbReference type="PROSITE" id="PS00122">
    <property type="entry name" value="CARBOXYLESTERASE_B_1"/>
    <property type="match status" value="1"/>
</dbReference>
<accession>A0A364LCD7</accession>
<evidence type="ECO:0000313" key="5">
    <source>
        <dbReference type="EMBL" id="RAO73476.1"/>
    </source>
</evidence>
<dbReference type="InterPro" id="IPR019819">
    <property type="entry name" value="Carboxylesterase_B_CS"/>
</dbReference>
<keyword evidence="3" id="KW-0732">Signal</keyword>
<feature type="signal peptide" evidence="3">
    <location>
        <begin position="1"/>
        <end position="19"/>
    </location>
</feature>
<feature type="chain" id="PRO_5016485254" description="Carboxylic ester hydrolase" evidence="3">
    <location>
        <begin position="20"/>
        <end position="542"/>
    </location>
</feature>
<gene>
    <name evidence="5" type="ORF">BHQ10_009488</name>
</gene>
<dbReference type="OrthoDB" id="4214365at2759"/>
<dbReference type="STRING" id="1196081.A0A364LCD7"/>
<evidence type="ECO:0000259" key="4">
    <source>
        <dbReference type="Pfam" id="PF00135"/>
    </source>
</evidence>
<evidence type="ECO:0000256" key="2">
    <source>
        <dbReference type="ARBA" id="ARBA00022801"/>
    </source>
</evidence>
<dbReference type="PROSITE" id="PS00941">
    <property type="entry name" value="CARBOXYLESTERASE_B_2"/>
    <property type="match status" value="1"/>
</dbReference>
<dbReference type="EMBL" id="MIKG01000024">
    <property type="protein sequence ID" value="RAO73476.1"/>
    <property type="molecule type" value="Genomic_DNA"/>
</dbReference>
<protein>
    <recommendedName>
        <fullName evidence="3">Carboxylic ester hydrolase</fullName>
        <ecNumber evidence="3">3.1.1.-</ecNumber>
    </recommendedName>
</protein>
<dbReference type="GO" id="GO:0052689">
    <property type="term" value="F:carboxylic ester hydrolase activity"/>
    <property type="evidence" value="ECO:0007669"/>
    <property type="project" value="TreeGrafter"/>
</dbReference>
<sequence length="542" mass="59486">MPFLKSVTQLLCLAKIASGVVVRSSGDTATDTPMVDLGYASYRGTRLPAGVDQFLGMRYARAPLGDLRFRSPQQPEPVTGLQDASQFGPLCLGTGQPVGSGYDEDCLYVNVFKPSNATSDSKLPVWVYIQGGGYAAMGNPNYNGTEVVSYSGGNIVQINFNYRVGVLGFLASDEVREDGNLNVGLLDQQFLLSWVKEHVSKFGGDPNHVVISGSSAGGGSVSHHLTAYGGKDHHRHFIGAVLESPFWPTLRTVEDMEWQYTRLLNMTNCSSLSCLREMNASALQAQSYGTVFPGTQPTDPFPLFYWLPVIDGDFIPDQLYNLFEEGRFADVPILLGHTTNEGSWFANNASSAAEVSAFLRSNYPHLTNFQLDTINQFYPKMDPLPEHNAYFPSASAAYGDATFTCPSSMMARSVAQLWDPERVWGYWFNVIDAGDTAAGVGVFHTMEVQAVFGPGQTGWTVSSFYNDNAPIVPITMGYWVSFVRNLNPNSYKADGAPTWEPWGNGDGRQIRLQTNNTAMVDITDSQVEKCWLWQSLAPIMEV</sequence>
<evidence type="ECO:0000313" key="6">
    <source>
        <dbReference type="Proteomes" id="UP000249363"/>
    </source>
</evidence>
<organism evidence="5 6">
    <name type="scientific">Talaromyces amestolkiae</name>
    <dbReference type="NCBI Taxonomy" id="1196081"/>
    <lineage>
        <taxon>Eukaryota</taxon>
        <taxon>Fungi</taxon>
        <taxon>Dikarya</taxon>
        <taxon>Ascomycota</taxon>
        <taxon>Pezizomycotina</taxon>
        <taxon>Eurotiomycetes</taxon>
        <taxon>Eurotiomycetidae</taxon>
        <taxon>Eurotiales</taxon>
        <taxon>Trichocomaceae</taxon>
        <taxon>Talaromyces</taxon>
        <taxon>Talaromyces sect. Talaromyces</taxon>
    </lineage>
</organism>
<dbReference type="InterPro" id="IPR029058">
    <property type="entry name" value="AB_hydrolase_fold"/>
</dbReference>
<dbReference type="RefSeq" id="XP_040737990.1">
    <property type="nucleotide sequence ID" value="XM_040882408.1"/>
</dbReference>
<dbReference type="Gene3D" id="3.40.50.1820">
    <property type="entry name" value="alpha/beta hydrolase"/>
    <property type="match status" value="1"/>
</dbReference>
<dbReference type="InterPro" id="IPR002018">
    <property type="entry name" value="CarbesteraseB"/>
</dbReference>
<dbReference type="EC" id="3.1.1.-" evidence="3"/>
<dbReference type="InterPro" id="IPR050654">
    <property type="entry name" value="AChE-related_enzymes"/>
</dbReference>
<reference evidence="5 6" key="1">
    <citation type="journal article" date="2017" name="Biotechnol. Biofuels">
        <title>Differential beta-glucosidase expression as a function of carbon source availability in Talaromyces amestolkiae: a genomic and proteomic approach.</title>
        <authorList>
            <person name="de Eugenio L.I."/>
            <person name="Mendez-Liter J.A."/>
            <person name="Nieto-Dominguez M."/>
            <person name="Alonso L."/>
            <person name="Gil-Munoz J."/>
            <person name="Barriuso J."/>
            <person name="Prieto A."/>
            <person name="Martinez M.J."/>
        </authorList>
    </citation>
    <scope>NUCLEOTIDE SEQUENCE [LARGE SCALE GENOMIC DNA]</scope>
    <source>
        <strain evidence="5 6">CIB</strain>
    </source>
</reference>
<dbReference type="AlphaFoldDB" id="A0A364LCD7"/>
<feature type="domain" description="Carboxylesterase type B" evidence="4">
    <location>
        <begin position="32"/>
        <end position="523"/>
    </location>
</feature>
<keyword evidence="6" id="KW-1185">Reference proteome</keyword>
<comment type="similarity">
    <text evidence="1 3">Belongs to the type-B carboxylesterase/lipase family.</text>
</comment>
<dbReference type="PANTHER" id="PTHR43918:SF4">
    <property type="entry name" value="CARBOXYLIC ESTER HYDROLASE"/>
    <property type="match status" value="1"/>
</dbReference>
<dbReference type="InterPro" id="IPR019826">
    <property type="entry name" value="Carboxylesterase_B_AS"/>
</dbReference>
<dbReference type="SUPFAM" id="SSF53474">
    <property type="entry name" value="alpha/beta-Hydrolases"/>
    <property type="match status" value="1"/>
</dbReference>
<dbReference type="GeneID" id="63798702"/>
<keyword evidence="2 3" id="KW-0378">Hydrolase</keyword>
<proteinExistence type="inferred from homology"/>
<comment type="caution">
    <text evidence="5">The sequence shown here is derived from an EMBL/GenBank/DDBJ whole genome shotgun (WGS) entry which is preliminary data.</text>
</comment>
<name>A0A364LCD7_TALAM</name>
<dbReference type="Proteomes" id="UP000249363">
    <property type="component" value="Unassembled WGS sequence"/>
</dbReference>
<dbReference type="Pfam" id="PF00135">
    <property type="entry name" value="COesterase"/>
    <property type="match status" value="1"/>
</dbReference>
<evidence type="ECO:0000256" key="1">
    <source>
        <dbReference type="ARBA" id="ARBA00005964"/>
    </source>
</evidence>